<accession>A0A0A9WMC9</accession>
<organism evidence="1">
    <name type="scientific">Lygus hesperus</name>
    <name type="common">Western plant bug</name>
    <dbReference type="NCBI Taxonomy" id="30085"/>
    <lineage>
        <taxon>Eukaryota</taxon>
        <taxon>Metazoa</taxon>
        <taxon>Ecdysozoa</taxon>
        <taxon>Arthropoda</taxon>
        <taxon>Hexapoda</taxon>
        <taxon>Insecta</taxon>
        <taxon>Pterygota</taxon>
        <taxon>Neoptera</taxon>
        <taxon>Paraneoptera</taxon>
        <taxon>Hemiptera</taxon>
        <taxon>Heteroptera</taxon>
        <taxon>Panheteroptera</taxon>
        <taxon>Cimicomorpha</taxon>
        <taxon>Miridae</taxon>
        <taxon>Mirini</taxon>
        <taxon>Lygus</taxon>
    </lineage>
</organism>
<proteinExistence type="predicted"/>
<dbReference type="EMBL" id="GBHO01034650">
    <property type="protein sequence ID" value="JAG08954.1"/>
    <property type="molecule type" value="Transcribed_RNA"/>
</dbReference>
<dbReference type="GO" id="GO:0016779">
    <property type="term" value="F:nucleotidyltransferase activity"/>
    <property type="evidence" value="ECO:0007669"/>
    <property type="project" value="UniProtKB-KW"/>
</dbReference>
<keyword evidence="1" id="KW-0808">Transferase</keyword>
<evidence type="ECO:0000313" key="1">
    <source>
        <dbReference type="EMBL" id="JAG08954.1"/>
    </source>
</evidence>
<protein>
    <submittedName>
        <fullName evidence="1">Galactose-1-phosphate uridylyltransferase</fullName>
    </submittedName>
</protein>
<name>A0A0A9WMC9_LYGHE</name>
<keyword evidence="1" id="KW-0548">Nucleotidyltransferase</keyword>
<reference evidence="1" key="1">
    <citation type="journal article" date="2014" name="PLoS ONE">
        <title>Transcriptome-Based Identification of ABC Transporters in the Western Tarnished Plant Bug Lygus hesperus.</title>
        <authorList>
            <person name="Hull J.J."/>
            <person name="Chaney K."/>
            <person name="Geib S.M."/>
            <person name="Fabrick J.A."/>
            <person name="Brent C.S."/>
            <person name="Walsh D."/>
            <person name="Lavine L.C."/>
        </authorList>
    </citation>
    <scope>NUCLEOTIDE SEQUENCE</scope>
</reference>
<dbReference type="AlphaFoldDB" id="A0A0A9WMC9"/>
<gene>
    <name evidence="1" type="primary">galT_3</name>
    <name evidence="1" type="ORF">CM83_16962</name>
</gene>
<reference evidence="1" key="2">
    <citation type="submission" date="2014-07" db="EMBL/GenBank/DDBJ databases">
        <authorList>
            <person name="Hull J."/>
        </authorList>
    </citation>
    <scope>NUCLEOTIDE SEQUENCE</scope>
</reference>
<sequence length="113" mass="12040">MVVIVGVAATEETTIISMTSKEEVEAMGSMGCVDVVEIDPIMITTSSNNNSDTEVTITTTEKETIVEISGMAIAEEVEVWKEQVATLTGVVVVTFVEGEVIAHNKAHITAIIQ</sequence>